<evidence type="ECO:0000256" key="3">
    <source>
        <dbReference type="ARBA" id="ARBA00022475"/>
    </source>
</evidence>
<dbReference type="InterPro" id="IPR036116">
    <property type="entry name" value="FN3_sf"/>
</dbReference>
<dbReference type="GO" id="GO:0004896">
    <property type="term" value="F:cytokine receptor activity"/>
    <property type="evidence" value="ECO:0007669"/>
    <property type="project" value="InterPro"/>
</dbReference>
<evidence type="ECO:0000256" key="4">
    <source>
        <dbReference type="ARBA" id="ARBA00022692"/>
    </source>
</evidence>
<evidence type="ECO:0000256" key="12">
    <source>
        <dbReference type="SAM" id="Phobius"/>
    </source>
</evidence>
<dbReference type="Gene3D" id="2.60.40.10">
    <property type="entry name" value="Immunoglobulins"/>
    <property type="match status" value="5"/>
</dbReference>
<feature type="signal peptide" evidence="13">
    <location>
        <begin position="1"/>
        <end position="21"/>
    </location>
</feature>
<evidence type="ECO:0000256" key="2">
    <source>
        <dbReference type="ARBA" id="ARBA00008921"/>
    </source>
</evidence>
<dbReference type="GO" id="GO:0005886">
    <property type="term" value="C:plasma membrane"/>
    <property type="evidence" value="ECO:0007669"/>
    <property type="project" value="UniProtKB-SubCell"/>
</dbReference>
<evidence type="ECO:0000256" key="9">
    <source>
        <dbReference type="ARBA" id="ARBA00023157"/>
    </source>
</evidence>
<comment type="similarity">
    <text evidence="2">Belongs to the type I cytokine receptor family. Type 2 subfamily.</text>
</comment>
<reference evidence="15 16" key="1">
    <citation type="journal article" date="2018" name="Nat. Ecol. Evol.">
        <title>Shark genomes provide insights into elasmobranch evolution and the origin of vertebrates.</title>
        <authorList>
            <person name="Hara Y"/>
            <person name="Yamaguchi K"/>
            <person name="Onimaru K"/>
            <person name="Kadota M"/>
            <person name="Koyanagi M"/>
            <person name="Keeley SD"/>
            <person name="Tatsumi K"/>
            <person name="Tanaka K"/>
            <person name="Motone F"/>
            <person name="Kageyama Y"/>
            <person name="Nozu R"/>
            <person name="Adachi N"/>
            <person name="Nishimura O"/>
            <person name="Nakagawa R"/>
            <person name="Tanegashima C"/>
            <person name="Kiyatake I"/>
            <person name="Matsumoto R"/>
            <person name="Murakumo K"/>
            <person name="Nishida K"/>
            <person name="Terakita A"/>
            <person name="Kuratani S"/>
            <person name="Sato K"/>
            <person name="Hyodo S Kuraku.S."/>
        </authorList>
    </citation>
    <scope>NUCLEOTIDE SEQUENCE [LARGE SCALE GENOMIC DNA]</scope>
</reference>
<dbReference type="OMA" id="LIMWKEL"/>
<evidence type="ECO:0000256" key="11">
    <source>
        <dbReference type="ARBA" id="ARBA00023180"/>
    </source>
</evidence>
<evidence type="ECO:0000256" key="10">
    <source>
        <dbReference type="ARBA" id="ARBA00023170"/>
    </source>
</evidence>
<evidence type="ECO:0000313" key="15">
    <source>
        <dbReference type="EMBL" id="GCC26715.1"/>
    </source>
</evidence>
<evidence type="ECO:0000259" key="14">
    <source>
        <dbReference type="PROSITE" id="PS50853"/>
    </source>
</evidence>
<dbReference type="InterPro" id="IPR015321">
    <property type="entry name" value="TypeI_recpt_CBD"/>
</dbReference>
<evidence type="ECO:0000256" key="6">
    <source>
        <dbReference type="ARBA" id="ARBA00022737"/>
    </source>
</evidence>
<feature type="domain" description="Fibronectin type-III" evidence="14">
    <location>
        <begin position="423"/>
        <end position="516"/>
    </location>
</feature>
<comment type="caution">
    <text evidence="15">The sequence shown here is derived from an EMBL/GenBank/DDBJ whole genome shotgun (WGS) entry which is preliminary data.</text>
</comment>
<dbReference type="Proteomes" id="UP000287033">
    <property type="component" value="Unassembled WGS sequence"/>
</dbReference>
<evidence type="ECO:0000256" key="8">
    <source>
        <dbReference type="ARBA" id="ARBA00023136"/>
    </source>
</evidence>
<dbReference type="InterPro" id="IPR003529">
    <property type="entry name" value="Hematopoietin_rcpt_Gp130_CS"/>
</dbReference>
<keyword evidence="7 12" id="KW-1133">Transmembrane helix</keyword>
<dbReference type="CDD" id="cd00063">
    <property type="entry name" value="FN3"/>
    <property type="match status" value="3"/>
</dbReference>
<dbReference type="EMBL" id="BEZZ01000135">
    <property type="protein sequence ID" value="GCC26715.1"/>
    <property type="molecule type" value="Genomic_DNA"/>
</dbReference>
<dbReference type="InterPro" id="IPR003961">
    <property type="entry name" value="FN3_dom"/>
</dbReference>
<keyword evidence="6" id="KW-0677">Repeat</keyword>
<dbReference type="PROSITE" id="PS01353">
    <property type="entry name" value="HEMATOPO_REC_L_F2"/>
    <property type="match status" value="1"/>
</dbReference>
<dbReference type="OrthoDB" id="9928421at2759"/>
<dbReference type="PANTHER" id="PTHR48423">
    <property type="entry name" value="INTERLEUKIN-27 RECEPTOR SUBUNIT ALPHA"/>
    <property type="match status" value="1"/>
</dbReference>
<keyword evidence="16" id="KW-1185">Reference proteome</keyword>
<keyword evidence="9" id="KW-1015">Disulfide bond</keyword>
<organism evidence="15 16">
    <name type="scientific">Chiloscyllium punctatum</name>
    <name type="common">Brownbanded bambooshark</name>
    <name type="synonym">Hemiscyllium punctatum</name>
    <dbReference type="NCBI Taxonomy" id="137246"/>
    <lineage>
        <taxon>Eukaryota</taxon>
        <taxon>Metazoa</taxon>
        <taxon>Chordata</taxon>
        <taxon>Craniata</taxon>
        <taxon>Vertebrata</taxon>
        <taxon>Chondrichthyes</taxon>
        <taxon>Elasmobranchii</taxon>
        <taxon>Galeomorphii</taxon>
        <taxon>Galeoidea</taxon>
        <taxon>Orectolobiformes</taxon>
        <taxon>Hemiscylliidae</taxon>
        <taxon>Chiloscyllium</taxon>
    </lineage>
</organism>
<protein>
    <recommendedName>
        <fullName evidence="14">Fibronectin type-III domain-containing protein</fullName>
    </recommendedName>
</protein>
<evidence type="ECO:0000256" key="5">
    <source>
        <dbReference type="ARBA" id="ARBA00022729"/>
    </source>
</evidence>
<evidence type="ECO:0000313" key="16">
    <source>
        <dbReference type="Proteomes" id="UP000287033"/>
    </source>
</evidence>
<keyword evidence="10" id="KW-0675">Receptor</keyword>
<dbReference type="Pfam" id="PF09240">
    <property type="entry name" value="IL6Ra-bind"/>
    <property type="match status" value="1"/>
</dbReference>
<dbReference type="PANTHER" id="PTHR48423:SF2">
    <property type="entry name" value="INTERLEUKIN-12 RECEPTOR SUBUNIT BETA-2"/>
    <property type="match status" value="1"/>
</dbReference>
<dbReference type="STRING" id="137246.A0A401S8J6"/>
<evidence type="ECO:0000256" key="7">
    <source>
        <dbReference type="ARBA" id="ARBA00022989"/>
    </source>
</evidence>
<evidence type="ECO:0000256" key="1">
    <source>
        <dbReference type="ARBA" id="ARBA00004251"/>
    </source>
</evidence>
<feature type="transmembrane region" description="Helical" evidence="12">
    <location>
        <begin position="521"/>
        <end position="544"/>
    </location>
</feature>
<dbReference type="FunFam" id="2.60.40.10:FF:000465">
    <property type="entry name" value="Granulocyte colony-stimulating factor receptor"/>
    <property type="match status" value="1"/>
</dbReference>
<dbReference type="InterPro" id="IPR052672">
    <property type="entry name" value="Type1_Cytokine_Rcpt_Type2"/>
</dbReference>
<feature type="domain" description="Fibronectin type-III" evidence="14">
    <location>
        <begin position="120"/>
        <end position="224"/>
    </location>
</feature>
<feature type="domain" description="Fibronectin type-III" evidence="14">
    <location>
        <begin position="323"/>
        <end position="422"/>
    </location>
</feature>
<comment type="subcellular location">
    <subcellularLocation>
        <location evidence="1">Cell membrane</location>
        <topology evidence="1">Single-pass type I membrane protein</topology>
    </subcellularLocation>
</comment>
<proteinExistence type="inferred from homology"/>
<dbReference type="PROSITE" id="PS50853">
    <property type="entry name" value="FN3"/>
    <property type="match status" value="3"/>
</dbReference>
<dbReference type="Pfam" id="PF00041">
    <property type="entry name" value="fn3"/>
    <property type="match status" value="2"/>
</dbReference>
<gene>
    <name evidence="15" type="ORF">chiPu_0005133</name>
</gene>
<dbReference type="FunFam" id="2.60.40.10:FF:000542">
    <property type="entry name" value="Interleukin-6 receptor subunit beta"/>
    <property type="match status" value="1"/>
</dbReference>
<keyword evidence="5 13" id="KW-0732">Signal</keyword>
<dbReference type="AlphaFoldDB" id="A0A401S8J6"/>
<accession>A0A401S8J6</accession>
<keyword evidence="8 12" id="KW-0472">Membrane</keyword>
<sequence>MWHPRDYVRWLTCLQFSVCLCSGPPEKPSNLSCITYYDKNMTCRWNPGKDKHITSSYQLKLFIPSIPLQSCIPENSKNSCTIFYPDLRYYVDYTIWVEAKNNFGKTDSDHLVLDIMNSVKPEPIFITSIQPGHGLSRSLIVKWKNPLKLPKVFPLKYHLRYRMAKTADWIEADQNETSHHAEFFMIKGLRPFTKYIVAIRCVKQDGKGYWSDWSLEKTGTTSEDRPSQGPNLWIVNKNPNSQNRPVLIMWKELSKSEAKGIIKGYQLKIKEKKSQAVMCINSTNLEYSLILSGESYVISITAYNSVGNSPESVLLVPSANQKELPAVQYVSAIPHNDQLMVEWKAPSSTVNTYIVEWCVADSDSNECSGLVDWIYKPNTTNKAFVKENVLPFKRHKISVYPLYNDGPGSPLSTKAYLQQDSPAFGPFVHLKKTGKTTAQLEWDEIPVNERRGFITNYTIFCKNAGENESYVTVGSASRQHTLVNLKSNTLYRVIVMASTAKGSTNGTAISFKTLAFAKQEIAAIMSSTILVSLSVTIMMLFAYFMNKTPKMNCQNVPDAAYSHLTIPKCQTKNNFDGKELGKASESIGTIGRQQQSIFSEESESYWISSRNAEDPAVVGSCTGQLPPSQNLQSTMTCLLLNSEEEFQMSVKKELEF</sequence>
<dbReference type="SMART" id="SM00060">
    <property type="entry name" value="FN3"/>
    <property type="match status" value="5"/>
</dbReference>
<dbReference type="SUPFAM" id="SSF49265">
    <property type="entry name" value="Fibronectin type III"/>
    <property type="match status" value="3"/>
</dbReference>
<keyword evidence="4 12" id="KW-0812">Transmembrane</keyword>
<keyword evidence="11" id="KW-0325">Glycoprotein</keyword>
<evidence type="ECO:0000256" key="13">
    <source>
        <dbReference type="SAM" id="SignalP"/>
    </source>
</evidence>
<name>A0A401S8J6_CHIPU</name>
<dbReference type="FunFam" id="2.60.40.10:FF:000414">
    <property type="entry name" value="Interleukin-6 receptor subunit beta"/>
    <property type="match status" value="1"/>
</dbReference>
<keyword evidence="3" id="KW-1003">Cell membrane</keyword>
<dbReference type="InterPro" id="IPR013783">
    <property type="entry name" value="Ig-like_fold"/>
</dbReference>
<feature type="chain" id="PRO_5019524012" description="Fibronectin type-III domain-containing protein" evidence="13">
    <location>
        <begin position="22"/>
        <end position="656"/>
    </location>
</feature>